<dbReference type="InterPro" id="IPR011335">
    <property type="entry name" value="Restrct_endonuc-II-like"/>
</dbReference>
<dbReference type="RefSeq" id="WP_054533244.1">
    <property type="nucleotide sequence ID" value="NZ_LGKP01000008.1"/>
</dbReference>
<protein>
    <recommendedName>
        <fullName evidence="2">Restriction endonuclease type IV Mrr domain-containing protein</fullName>
    </recommendedName>
</protein>
<proteinExistence type="predicted"/>
<comment type="caution">
    <text evidence="3">The sequence shown here is derived from an EMBL/GenBank/DDBJ whole genome shotgun (WGS) entry which is preliminary data.</text>
</comment>
<keyword evidence="1" id="KW-0472">Membrane</keyword>
<keyword evidence="1" id="KW-0812">Transmembrane</keyword>
<sequence length="288" mass="31930">MATPVSQETKTDLKDAKPQAAKVPLLWRQLWIAGLLTGVVWCLVIFAPFSWVIYLAGVIPIGGGIYLGRKIQGRALVHGVIFSLIASVTALLIGSVLVFGVNAKPGLNDPNQPVPSQQGNFLTVAMMIAMTLLPFPAYGTVMARRGQERTQAMRDEMASRGGQLERPGRVVSIEDLESLTLPKFGSWVAQLFRSNNFKLKNYKFDKDVIDLYLERNESTELWLVRCTISESLKPGQVQELYQDLRDNPEWHKGVIVTPLKVQEGARKSAKARPNVEVLDGETLLEMNG</sequence>
<feature type="transmembrane region" description="Helical" evidence="1">
    <location>
        <begin position="121"/>
        <end position="141"/>
    </location>
</feature>
<dbReference type="Proteomes" id="UP000050277">
    <property type="component" value="Unassembled WGS sequence"/>
</dbReference>
<dbReference type="STRING" id="70996.SE18_04620"/>
<dbReference type="GO" id="GO:0009307">
    <property type="term" value="P:DNA restriction-modification system"/>
    <property type="evidence" value="ECO:0007669"/>
    <property type="project" value="InterPro"/>
</dbReference>
<gene>
    <name evidence="3" type="ORF">SE18_04620</name>
</gene>
<dbReference type="GO" id="GO:0003677">
    <property type="term" value="F:DNA binding"/>
    <property type="evidence" value="ECO:0007669"/>
    <property type="project" value="InterPro"/>
</dbReference>
<feature type="domain" description="Restriction endonuclease type IV Mrr" evidence="2">
    <location>
        <begin position="177"/>
        <end position="286"/>
    </location>
</feature>
<evidence type="ECO:0000259" key="2">
    <source>
        <dbReference type="Pfam" id="PF04471"/>
    </source>
</evidence>
<dbReference type="Pfam" id="PF04471">
    <property type="entry name" value="Mrr_cat"/>
    <property type="match status" value="1"/>
</dbReference>
<accession>A0A0P6YCH0</accession>
<dbReference type="InterPro" id="IPR007560">
    <property type="entry name" value="Restrct_endonuc_IV_Mrr"/>
</dbReference>
<name>A0A0P6YCH0_9CHLR</name>
<dbReference type="GO" id="GO:0004519">
    <property type="term" value="F:endonuclease activity"/>
    <property type="evidence" value="ECO:0007669"/>
    <property type="project" value="InterPro"/>
</dbReference>
<dbReference type="OrthoDB" id="150813at2"/>
<keyword evidence="4" id="KW-1185">Reference proteome</keyword>
<keyword evidence="1" id="KW-1133">Transmembrane helix</keyword>
<feature type="transmembrane region" description="Helical" evidence="1">
    <location>
        <begin position="30"/>
        <end position="54"/>
    </location>
</feature>
<evidence type="ECO:0000313" key="4">
    <source>
        <dbReference type="Proteomes" id="UP000050277"/>
    </source>
</evidence>
<dbReference type="EMBL" id="LGKP01000008">
    <property type="protein sequence ID" value="KPL91039.1"/>
    <property type="molecule type" value="Genomic_DNA"/>
</dbReference>
<feature type="transmembrane region" description="Helical" evidence="1">
    <location>
        <begin position="75"/>
        <end position="101"/>
    </location>
</feature>
<dbReference type="AlphaFoldDB" id="A0A0P6YCH0"/>
<reference evidence="3 4" key="1">
    <citation type="submission" date="2015-07" db="EMBL/GenBank/DDBJ databases">
        <title>Whole genome sequence of Herpetosiphon geysericola DSM 7119.</title>
        <authorList>
            <person name="Hemp J."/>
            <person name="Ward L.M."/>
            <person name="Pace L.A."/>
            <person name="Fischer W.W."/>
        </authorList>
    </citation>
    <scope>NUCLEOTIDE SEQUENCE [LARGE SCALE GENOMIC DNA]</scope>
    <source>
        <strain evidence="3 4">DSM 7119</strain>
    </source>
</reference>
<evidence type="ECO:0000256" key="1">
    <source>
        <dbReference type="SAM" id="Phobius"/>
    </source>
</evidence>
<dbReference type="PATRIC" id="fig|70996.4.peg.5410"/>
<organism evidence="3 4">
    <name type="scientific">Herpetosiphon geysericola</name>
    <dbReference type="NCBI Taxonomy" id="70996"/>
    <lineage>
        <taxon>Bacteria</taxon>
        <taxon>Bacillati</taxon>
        <taxon>Chloroflexota</taxon>
        <taxon>Chloroflexia</taxon>
        <taxon>Herpetosiphonales</taxon>
        <taxon>Herpetosiphonaceae</taxon>
        <taxon>Herpetosiphon</taxon>
    </lineage>
</organism>
<dbReference type="SUPFAM" id="SSF52980">
    <property type="entry name" value="Restriction endonuclease-like"/>
    <property type="match status" value="1"/>
</dbReference>
<evidence type="ECO:0000313" key="3">
    <source>
        <dbReference type="EMBL" id="KPL91039.1"/>
    </source>
</evidence>